<keyword evidence="2" id="KW-1185">Reference proteome</keyword>
<evidence type="ECO:0000313" key="2">
    <source>
        <dbReference type="Proteomes" id="UP000612585"/>
    </source>
</evidence>
<dbReference type="EMBL" id="BOPG01000148">
    <property type="protein sequence ID" value="GIJ65009.1"/>
    <property type="molecule type" value="Genomic_DNA"/>
</dbReference>
<sequence>MIPDDVPEDQIDALPLDVILAVDGRALRRDLVARLRKLPYPAYLRCISLCIDDIRVMYAPRVFGPGEHLVYKTLELMRTAATGAAVNRPAKQLWGQWLDYMGNPGPDDMADTDLPVMVRSPCTATIQDILDPEARYAASAVADAAYKGTGETDLIPGDNIRRILKFIAWTKKAES</sequence>
<organism evidence="1 2">
    <name type="scientific">Virgisporangium aurantiacum</name>
    <dbReference type="NCBI Taxonomy" id="175570"/>
    <lineage>
        <taxon>Bacteria</taxon>
        <taxon>Bacillati</taxon>
        <taxon>Actinomycetota</taxon>
        <taxon>Actinomycetes</taxon>
        <taxon>Micromonosporales</taxon>
        <taxon>Micromonosporaceae</taxon>
        <taxon>Virgisporangium</taxon>
    </lineage>
</organism>
<reference evidence="1" key="1">
    <citation type="submission" date="2021-01" db="EMBL/GenBank/DDBJ databases">
        <title>Whole genome shotgun sequence of Virgisporangium aurantiacum NBRC 16421.</title>
        <authorList>
            <person name="Komaki H."/>
            <person name="Tamura T."/>
        </authorList>
    </citation>
    <scope>NUCLEOTIDE SEQUENCE</scope>
    <source>
        <strain evidence="1">NBRC 16421</strain>
    </source>
</reference>
<dbReference type="AlphaFoldDB" id="A0A8J3ZJH3"/>
<comment type="caution">
    <text evidence="1">The sequence shown here is derived from an EMBL/GenBank/DDBJ whole genome shotgun (WGS) entry which is preliminary data.</text>
</comment>
<dbReference type="Proteomes" id="UP000612585">
    <property type="component" value="Unassembled WGS sequence"/>
</dbReference>
<name>A0A8J3ZJH3_9ACTN</name>
<evidence type="ECO:0000313" key="1">
    <source>
        <dbReference type="EMBL" id="GIJ65009.1"/>
    </source>
</evidence>
<accession>A0A8J3ZJH3</accession>
<proteinExistence type="predicted"/>
<protein>
    <submittedName>
        <fullName evidence="1">Uncharacterized protein</fullName>
    </submittedName>
</protein>
<gene>
    <name evidence="1" type="ORF">Vau01_125250</name>
</gene>
<dbReference type="RefSeq" id="WP_204015108.1">
    <property type="nucleotide sequence ID" value="NZ_BOPG01000148.1"/>
</dbReference>